<dbReference type="GO" id="GO:0000049">
    <property type="term" value="F:tRNA binding"/>
    <property type="evidence" value="ECO:0007669"/>
    <property type="project" value="InterPro"/>
</dbReference>
<evidence type="ECO:0000256" key="4">
    <source>
        <dbReference type="ARBA" id="ARBA00022723"/>
    </source>
</evidence>
<dbReference type="PANTHER" id="PTHR42854">
    <property type="entry name" value="EUKARYOTIC TRANSLATION INITIATION FACTOR 2 SUBUNIT 3 FAMILY MEMBER"/>
    <property type="match status" value="1"/>
</dbReference>
<dbReference type="InterPro" id="IPR015256">
    <property type="entry name" value="eIF2g_C"/>
</dbReference>
<dbReference type="GO" id="GO:0005829">
    <property type="term" value="C:cytosol"/>
    <property type="evidence" value="ECO:0007669"/>
    <property type="project" value="TreeGrafter"/>
</dbReference>
<comment type="subunit">
    <text evidence="11">Heterotrimer composed of an alpha, a beta and a gamma chain.</text>
</comment>
<dbReference type="GO" id="GO:0003743">
    <property type="term" value="F:translation initiation factor activity"/>
    <property type="evidence" value="ECO:0007669"/>
    <property type="project" value="UniProtKB-KW"/>
</dbReference>
<proteinExistence type="inferred from homology"/>
<dbReference type="CDD" id="cd01888">
    <property type="entry name" value="eIF2_gamma"/>
    <property type="match status" value="1"/>
</dbReference>
<dbReference type="CDD" id="cd03688">
    <property type="entry name" value="eIF2_gamma_II"/>
    <property type="match status" value="1"/>
</dbReference>
<feature type="binding site" evidence="11">
    <location>
        <begin position="35"/>
        <end position="40"/>
    </location>
    <ligand>
        <name>GTP</name>
        <dbReference type="ChEBI" id="CHEBI:37565"/>
    </ligand>
</feature>
<evidence type="ECO:0000259" key="12">
    <source>
        <dbReference type="PROSITE" id="PS51722"/>
    </source>
</evidence>
<keyword evidence="7 11" id="KW-0460">Magnesium</keyword>
<comment type="function">
    <text evidence="11">eIF-2 functions in the early steps of protein synthesis by forming a ternary complex with GTP and initiator tRNA.</text>
</comment>
<dbReference type="SUPFAM" id="SSF52540">
    <property type="entry name" value="P-loop containing nucleoside triphosphate hydrolases"/>
    <property type="match status" value="1"/>
</dbReference>
<dbReference type="KEGG" id="afg:AFULGI_00006670"/>
<reference evidence="13 14" key="1">
    <citation type="submission" date="2013-07" db="EMBL/GenBank/DDBJ databases">
        <title>Genome of Archaeoglobus fulgidus.</title>
        <authorList>
            <person name="Fiebig A."/>
            <person name="Birkeland N.-K."/>
        </authorList>
    </citation>
    <scope>NUCLEOTIDE SEQUENCE [LARGE SCALE GENOMIC DNA]</scope>
    <source>
        <strain evidence="13 14">DSM 8774</strain>
    </source>
</reference>
<protein>
    <recommendedName>
        <fullName evidence="11">Translation initiation factor 2 subunit gamma</fullName>
        <ecNumber evidence="11">3.6.5.3</ecNumber>
    </recommendedName>
    <alternativeName>
        <fullName evidence="11">aIF2-gamma</fullName>
    </alternativeName>
    <alternativeName>
        <fullName evidence="11">eIF-2-gamma</fullName>
    </alternativeName>
</protein>
<dbReference type="InterPro" id="IPR027417">
    <property type="entry name" value="P-loop_NTPase"/>
</dbReference>
<dbReference type="Pfam" id="PF03144">
    <property type="entry name" value="GTP_EFTU_D2"/>
    <property type="match status" value="1"/>
</dbReference>
<dbReference type="FunFam" id="3.40.50.300:FF:000065">
    <property type="entry name" value="Eukaryotic translation initiation factor 2 subunit gamma"/>
    <property type="match status" value="1"/>
</dbReference>
<feature type="binding site" evidence="11">
    <location>
        <position position="62"/>
    </location>
    <ligand>
        <name>Mg(2+)</name>
        <dbReference type="ChEBI" id="CHEBI:18420"/>
        <label>1</label>
    </ligand>
</feature>
<evidence type="ECO:0000256" key="11">
    <source>
        <dbReference type="HAMAP-Rule" id="MF_00119"/>
    </source>
</evidence>
<dbReference type="InterPro" id="IPR009001">
    <property type="entry name" value="Transl_elong_EF1A/Init_IF2_C"/>
</dbReference>
<dbReference type="Proteomes" id="UP000028501">
    <property type="component" value="Chromosome"/>
</dbReference>
<dbReference type="InterPro" id="IPR005225">
    <property type="entry name" value="Small_GTP-bd"/>
</dbReference>
<evidence type="ECO:0000256" key="3">
    <source>
        <dbReference type="ARBA" id="ARBA00022540"/>
    </source>
</evidence>
<feature type="binding site" evidence="11">
    <location>
        <position position="35"/>
    </location>
    <ligand>
        <name>Mg(2+)</name>
        <dbReference type="ChEBI" id="CHEBI:18420"/>
        <label>2</label>
    </ligand>
</feature>
<dbReference type="InterPro" id="IPR044127">
    <property type="entry name" value="eIF2g_dom_2"/>
</dbReference>
<evidence type="ECO:0000256" key="5">
    <source>
        <dbReference type="ARBA" id="ARBA00022741"/>
    </source>
</evidence>
<comment type="similarity">
    <text evidence="2 11">Belongs to the TRAFAC class translation factor GTPase superfamily. Classic translation factor GTPase family. EIF2G subfamily.</text>
</comment>
<keyword evidence="3 11" id="KW-0396">Initiation factor</keyword>
<evidence type="ECO:0000256" key="7">
    <source>
        <dbReference type="ARBA" id="ARBA00022842"/>
    </source>
</evidence>
<feature type="binding site" evidence="11">
    <location>
        <position position="60"/>
    </location>
    <ligand>
        <name>Mg(2+)</name>
        <dbReference type="ChEBI" id="CHEBI:18420"/>
        <label>2</label>
    </ligand>
</feature>
<comment type="catalytic activity">
    <reaction evidence="10 11">
        <text>GTP + H2O = GDP + phosphate + H(+)</text>
        <dbReference type="Rhea" id="RHEA:19669"/>
        <dbReference type="ChEBI" id="CHEBI:15377"/>
        <dbReference type="ChEBI" id="CHEBI:15378"/>
        <dbReference type="ChEBI" id="CHEBI:37565"/>
        <dbReference type="ChEBI" id="CHEBI:43474"/>
        <dbReference type="ChEBI" id="CHEBI:58189"/>
        <dbReference type="EC" id="3.6.5.3"/>
    </reaction>
</comment>
<dbReference type="GO" id="GO:0001731">
    <property type="term" value="P:formation of translation preinitiation complex"/>
    <property type="evidence" value="ECO:0007669"/>
    <property type="project" value="TreeGrafter"/>
</dbReference>
<keyword evidence="4 11" id="KW-0479">Metal-binding</keyword>
<evidence type="ECO:0000256" key="1">
    <source>
        <dbReference type="ARBA" id="ARBA00001946"/>
    </source>
</evidence>
<name>A0A075WIR1_ARCFL</name>
<dbReference type="AlphaFoldDB" id="A0A075WIR1"/>
<dbReference type="InterPro" id="IPR044128">
    <property type="entry name" value="eIF2g_GTP-bd"/>
</dbReference>
<comment type="cofactor">
    <cofactor evidence="1 11">
        <name>Mg(2+)</name>
        <dbReference type="ChEBI" id="CHEBI:18420"/>
    </cofactor>
</comment>
<dbReference type="Gene3D" id="3.40.50.300">
    <property type="entry name" value="P-loop containing nucleotide triphosphate hydrolases"/>
    <property type="match status" value="1"/>
</dbReference>
<dbReference type="PRINTS" id="PR00315">
    <property type="entry name" value="ELONGATNFCT"/>
</dbReference>
<dbReference type="PROSITE" id="PS51722">
    <property type="entry name" value="G_TR_2"/>
    <property type="match status" value="1"/>
</dbReference>
<dbReference type="NCBIfam" id="NF003077">
    <property type="entry name" value="PRK04000.1"/>
    <property type="match status" value="1"/>
</dbReference>
<dbReference type="SUPFAM" id="SSF50447">
    <property type="entry name" value="Translation proteins"/>
    <property type="match status" value="1"/>
</dbReference>
<dbReference type="PANTHER" id="PTHR42854:SF3">
    <property type="entry name" value="EUKARYOTIC TRANSLATION INITIATION FACTOR 2 SUBUNIT 3-RELATED"/>
    <property type="match status" value="1"/>
</dbReference>
<dbReference type="HOGENOM" id="CLU_027154_0_1_2"/>
<comment type="caution">
    <text evidence="11">Lacks conserved residue(s) required for the propagation of feature annotation.</text>
</comment>
<dbReference type="GO" id="GO:0005525">
    <property type="term" value="F:GTP binding"/>
    <property type="evidence" value="ECO:0007669"/>
    <property type="project" value="UniProtKB-UniRule"/>
</dbReference>
<organism evidence="13 14">
    <name type="scientific">Archaeoglobus fulgidus DSM 8774</name>
    <dbReference type="NCBI Taxonomy" id="1344584"/>
    <lineage>
        <taxon>Archaea</taxon>
        <taxon>Methanobacteriati</taxon>
        <taxon>Methanobacteriota</taxon>
        <taxon>Archaeoglobi</taxon>
        <taxon>Archaeoglobales</taxon>
        <taxon>Archaeoglobaceae</taxon>
        <taxon>Archaeoglobus</taxon>
    </lineage>
</organism>
<dbReference type="HAMAP" id="MF_00119">
    <property type="entry name" value="eIF_2_gamma"/>
    <property type="match status" value="1"/>
</dbReference>
<dbReference type="InterPro" id="IPR004161">
    <property type="entry name" value="EFTu-like_2"/>
</dbReference>
<dbReference type="EC" id="3.6.5.3" evidence="11"/>
<dbReference type="FunFam" id="2.40.30.10:FF:000009">
    <property type="entry name" value="Eukaryotic translation initiation factor 2 subunit gamma"/>
    <property type="match status" value="1"/>
</dbReference>
<evidence type="ECO:0000313" key="14">
    <source>
        <dbReference type="Proteomes" id="UP000028501"/>
    </source>
</evidence>
<dbReference type="InterPro" id="IPR000795">
    <property type="entry name" value="T_Tr_GTP-bd_dom"/>
</dbReference>
<dbReference type="CDD" id="cd15490">
    <property type="entry name" value="eIF2_gamma_III"/>
    <property type="match status" value="1"/>
</dbReference>
<feature type="binding site" evidence="11">
    <location>
        <position position="39"/>
    </location>
    <ligand>
        <name>Mg(2+)</name>
        <dbReference type="ChEBI" id="CHEBI:18420"/>
        <label>1</label>
    </ligand>
</feature>
<dbReference type="SUPFAM" id="SSF50465">
    <property type="entry name" value="EF-Tu/eEF-1alpha/eIF2-gamma C-terminal domain"/>
    <property type="match status" value="1"/>
</dbReference>
<dbReference type="EMBL" id="CP006577">
    <property type="protein sequence ID" value="AIG97468.1"/>
    <property type="molecule type" value="Genomic_DNA"/>
</dbReference>
<dbReference type="InterPro" id="IPR009000">
    <property type="entry name" value="Transl_B-barrel_sf"/>
</dbReference>
<evidence type="ECO:0000256" key="6">
    <source>
        <dbReference type="ARBA" id="ARBA00022801"/>
    </source>
</evidence>
<dbReference type="InterPro" id="IPR050543">
    <property type="entry name" value="eIF2G"/>
</dbReference>
<dbReference type="GO" id="GO:0003746">
    <property type="term" value="F:translation elongation factor activity"/>
    <property type="evidence" value="ECO:0007669"/>
    <property type="project" value="UniProtKB-UniRule"/>
</dbReference>
<evidence type="ECO:0000256" key="2">
    <source>
        <dbReference type="ARBA" id="ARBA00005388"/>
    </source>
</evidence>
<dbReference type="NCBIfam" id="TIGR03680">
    <property type="entry name" value="eif2g_arch"/>
    <property type="match status" value="1"/>
</dbReference>
<evidence type="ECO:0000256" key="9">
    <source>
        <dbReference type="ARBA" id="ARBA00023134"/>
    </source>
</evidence>
<feature type="binding site" evidence="11">
    <location>
        <begin position="163"/>
        <end position="166"/>
    </location>
    <ligand>
        <name>GTP</name>
        <dbReference type="ChEBI" id="CHEBI:37565"/>
    </ligand>
</feature>
<feature type="binding site" evidence="11">
    <location>
        <begin position="198"/>
        <end position="200"/>
    </location>
    <ligand>
        <name>GTP</name>
        <dbReference type="ChEBI" id="CHEBI:37565"/>
    </ligand>
</feature>
<feature type="domain" description="Tr-type G" evidence="12">
    <location>
        <begin position="23"/>
        <end position="220"/>
    </location>
</feature>
<accession>A0A075WIR1</accession>
<evidence type="ECO:0000256" key="10">
    <source>
        <dbReference type="ARBA" id="ARBA00048107"/>
    </source>
</evidence>
<dbReference type="SMR" id="A0A075WIR1"/>
<dbReference type="InterPro" id="IPR022424">
    <property type="entry name" value="TIF2_gsu"/>
</dbReference>
<sequence>MRRNPSTFKYIPLRIDFMSEVPLPEVNIGLVGHVDHGKTTLVAALSGVWTDRHSEELKRGISIKLGYADATFRKCPECEPPEAYTVEEICPIHGVETEILRTVSFVDSPGHEMLMATMLSGAAIMDGAVLVIAANEKCPRPQTKEHLMALQIIGIDKIVIAQNKIDIVSRERVLENYQEIKEFVKGTVAENAPIIPISAQQKVNMDALIEAIEETIPTPERDLDSPPLMHVARSFDVNKPGTPPEKLLGGVLGGSLSRGRIRVGDEIEIRPGVKDERGNWNPLFTEVQSIVASGRFVDEATPGGLVGIATKLDPTLTKSDALVGNVVGHPGNLPDVLTSFTMEVNLLERVVGLDEEMEVEKIKMNEPLMLAVGTAITLGVVTSARDDIVEVKLRRPVCADKGSRVAISRRVGSRWRLIGAGIIR</sequence>
<dbReference type="NCBIfam" id="TIGR00231">
    <property type="entry name" value="small_GTP"/>
    <property type="match status" value="1"/>
</dbReference>
<keyword evidence="8 11" id="KW-0648">Protein biosynthesis</keyword>
<evidence type="ECO:0000313" key="13">
    <source>
        <dbReference type="EMBL" id="AIG97468.1"/>
    </source>
</evidence>
<keyword evidence="6 11" id="KW-0378">Hydrolase</keyword>
<keyword evidence="9 11" id="KW-0342">GTP-binding</keyword>
<dbReference type="FunFam" id="2.40.30.10:FF:000075">
    <property type="entry name" value="Translation initiation factor 2 subunit gamma"/>
    <property type="match status" value="1"/>
</dbReference>
<dbReference type="GO" id="GO:0046872">
    <property type="term" value="F:metal ion binding"/>
    <property type="evidence" value="ECO:0007669"/>
    <property type="project" value="UniProtKB-KW"/>
</dbReference>
<gene>
    <name evidence="11" type="primary">eif2g</name>
    <name evidence="13" type="ORF">AFULGI_00006670</name>
</gene>
<dbReference type="GO" id="GO:0003924">
    <property type="term" value="F:GTPase activity"/>
    <property type="evidence" value="ECO:0007669"/>
    <property type="project" value="InterPro"/>
</dbReference>
<dbReference type="Pfam" id="PF09173">
    <property type="entry name" value="eIF2_C"/>
    <property type="match status" value="1"/>
</dbReference>
<dbReference type="Gene3D" id="2.40.30.10">
    <property type="entry name" value="Translation factors"/>
    <property type="match status" value="2"/>
</dbReference>
<keyword evidence="5 11" id="KW-0547">Nucleotide-binding</keyword>
<evidence type="ECO:0000256" key="8">
    <source>
        <dbReference type="ARBA" id="ARBA00022917"/>
    </source>
</evidence>
<dbReference type="Pfam" id="PF00009">
    <property type="entry name" value="GTP_EFTU"/>
    <property type="match status" value="1"/>
</dbReference>